<evidence type="ECO:0000313" key="2">
    <source>
        <dbReference type="EMBL" id="KDR71631.1"/>
    </source>
</evidence>
<accession>A0A067SL48</accession>
<evidence type="ECO:0000313" key="3">
    <source>
        <dbReference type="Proteomes" id="UP000027222"/>
    </source>
</evidence>
<sequence>MVVGAAHTCQYLACVCTNDHAYQLQTCVDCVVALTPYVDGIVDQYQSILDEWVNSYCAEFPTPPLHVTRPGAQTSSTPTPTPTPNSSSKLSPPWVSATSLYSLLMLPVVASLLAL</sequence>
<proteinExistence type="predicted"/>
<name>A0A067SL48_GALM3</name>
<dbReference type="AlphaFoldDB" id="A0A067SL48"/>
<dbReference type="OrthoDB" id="3062606at2759"/>
<organism evidence="2 3">
    <name type="scientific">Galerina marginata (strain CBS 339.88)</name>
    <dbReference type="NCBI Taxonomy" id="685588"/>
    <lineage>
        <taxon>Eukaryota</taxon>
        <taxon>Fungi</taxon>
        <taxon>Dikarya</taxon>
        <taxon>Basidiomycota</taxon>
        <taxon>Agaricomycotina</taxon>
        <taxon>Agaricomycetes</taxon>
        <taxon>Agaricomycetidae</taxon>
        <taxon>Agaricales</taxon>
        <taxon>Agaricineae</taxon>
        <taxon>Strophariaceae</taxon>
        <taxon>Galerina</taxon>
    </lineage>
</organism>
<keyword evidence="3" id="KW-1185">Reference proteome</keyword>
<dbReference type="HOGENOM" id="CLU_2109222_0_0_1"/>
<feature type="region of interest" description="Disordered" evidence="1">
    <location>
        <begin position="63"/>
        <end position="93"/>
    </location>
</feature>
<feature type="compositionally biased region" description="Low complexity" evidence="1">
    <location>
        <begin position="74"/>
        <end position="93"/>
    </location>
</feature>
<gene>
    <name evidence="2" type="ORF">GALMADRAFT_159440</name>
</gene>
<reference evidence="3" key="1">
    <citation type="journal article" date="2014" name="Proc. Natl. Acad. Sci. U.S.A.">
        <title>Extensive sampling of basidiomycete genomes demonstrates inadequacy of the white-rot/brown-rot paradigm for wood decay fungi.</title>
        <authorList>
            <person name="Riley R."/>
            <person name="Salamov A.A."/>
            <person name="Brown D.W."/>
            <person name="Nagy L.G."/>
            <person name="Floudas D."/>
            <person name="Held B.W."/>
            <person name="Levasseur A."/>
            <person name="Lombard V."/>
            <person name="Morin E."/>
            <person name="Otillar R."/>
            <person name="Lindquist E.A."/>
            <person name="Sun H."/>
            <person name="LaButti K.M."/>
            <person name="Schmutz J."/>
            <person name="Jabbour D."/>
            <person name="Luo H."/>
            <person name="Baker S.E."/>
            <person name="Pisabarro A.G."/>
            <person name="Walton J.D."/>
            <person name="Blanchette R.A."/>
            <person name="Henrissat B."/>
            <person name="Martin F."/>
            <person name="Cullen D."/>
            <person name="Hibbett D.S."/>
            <person name="Grigoriev I.V."/>
        </authorList>
    </citation>
    <scope>NUCLEOTIDE SEQUENCE [LARGE SCALE GENOMIC DNA]</scope>
    <source>
        <strain evidence="3">CBS 339.88</strain>
    </source>
</reference>
<dbReference type="Proteomes" id="UP000027222">
    <property type="component" value="Unassembled WGS sequence"/>
</dbReference>
<evidence type="ECO:0000256" key="1">
    <source>
        <dbReference type="SAM" id="MobiDB-lite"/>
    </source>
</evidence>
<protein>
    <submittedName>
        <fullName evidence="2">Uncharacterized protein</fullName>
    </submittedName>
</protein>
<dbReference type="EMBL" id="KL142392">
    <property type="protein sequence ID" value="KDR71631.1"/>
    <property type="molecule type" value="Genomic_DNA"/>
</dbReference>